<dbReference type="InterPro" id="IPR046532">
    <property type="entry name" value="DUF6597"/>
</dbReference>
<reference evidence="2 3" key="1">
    <citation type="submission" date="2017-02" db="EMBL/GenBank/DDBJ databases">
        <authorList>
            <person name="Peterson S.W."/>
        </authorList>
    </citation>
    <scope>NUCLEOTIDE SEQUENCE [LARGE SCALE GENOMIC DNA]</scope>
    <source>
        <strain evidence="2 3">DSM 18108</strain>
    </source>
</reference>
<dbReference type="GO" id="GO:0003700">
    <property type="term" value="F:DNA-binding transcription factor activity"/>
    <property type="evidence" value="ECO:0007669"/>
    <property type="project" value="InterPro"/>
</dbReference>
<name>A0A1T5NG18_9BACT</name>
<dbReference type="GO" id="GO:0043565">
    <property type="term" value="F:sequence-specific DNA binding"/>
    <property type="evidence" value="ECO:0007669"/>
    <property type="project" value="InterPro"/>
</dbReference>
<evidence type="ECO:0000313" key="2">
    <source>
        <dbReference type="EMBL" id="SKC99460.1"/>
    </source>
</evidence>
<dbReference type="AlphaFoldDB" id="A0A1T5NG18"/>
<dbReference type="STRING" id="393003.SAMN05660461_1490"/>
<dbReference type="EMBL" id="FUZZ01000001">
    <property type="protein sequence ID" value="SKC99460.1"/>
    <property type="molecule type" value="Genomic_DNA"/>
</dbReference>
<dbReference type="Gene3D" id="1.10.10.60">
    <property type="entry name" value="Homeodomain-like"/>
    <property type="match status" value="1"/>
</dbReference>
<evidence type="ECO:0000259" key="1">
    <source>
        <dbReference type="PROSITE" id="PS01124"/>
    </source>
</evidence>
<protein>
    <recommendedName>
        <fullName evidence="1">HTH araC/xylS-type domain-containing protein</fullName>
    </recommendedName>
</protein>
<gene>
    <name evidence="2" type="ORF">SAMN05660461_1490</name>
</gene>
<organism evidence="2 3">
    <name type="scientific">Chitinophaga ginsengisegetis</name>
    <dbReference type="NCBI Taxonomy" id="393003"/>
    <lineage>
        <taxon>Bacteria</taxon>
        <taxon>Pseudomonadati</taxon>
        <taxon>Bacteroidota</taxon>
        <taxon>Chitinophagia</taxon>
        <taxon>Chitinophagales</taxon>
        <taxon>Chitinophagaceae</taxon>
        <taxon>Chitinophaga</taxon>
    </lineage>
</organism>
<feature type="domain" description="HTH araC/xylS-type" evidence="1">
    <location>
        <begin position="162"/>
        <end position="260"/>
    </location>
</feature>
<sequence>MNFHIHHPADALRPFVKQYYYWEDDTRGIIQLPQNLFALGDQYMVFILEGKAEVKPVNHKAFTLPAGSVLGHMTCACQLQVQGPVKAAVVQLNAYGCYRLLGMDAANFTNYYRNLLTAEQPVWQELITALQQEKEPQRVESLLDDACLQALSQQPGNLREVDDIADYLVIMQGNVSIAELTARYGLSRPTLERLFSKIVGIPPQLYARMIRYKTALSALRQLNLPEWQTPVAATPWYNQAMFIKDYLLFNHETPSYFTPSTGTIAHMQVDNLQQVAVAS</sequence>
<accession>A0A1T5NG18</accession>
<dbReference type="Proteomes" id="UP000190166">
    <property type="component" value="Unassembled WGS sequence"/>
</dbReference>
<evidence type="ECO:0000313" key="3">
    <source>
        <dbReference type="Proteomes" id="UP000190166"/>
    </source>
</evidence>
<dbReference type="InterPro" id="IPR018060">
    <property type="entry name" value="HTH_AraC"/>
</dbReference>
<dbReference type="RefSeq" id="WP_079468750.1">
    <property type="nucleotide sequence ID" value="NZ_FUZZ01000001.1"/>
</dbReference>
<dbReference type="Pfam" id="PF20240">
    <property type="entry name" value="DUF6597"/>
    <property type="match status" value="1"/>
</dbReference>
<dbReference type="PROSITE" id="PS01124">
    <property type="entry name" value="HTH_ARAC_FAMILY_2"/>
    <property type="match status" value="1"/>
</dbReference>
<proteinExistence type="predicted"/>
<keyword evidence="3" id="KW-1185">Reference proteome</keyword>